<dbReference type="AlphaFoldDB" id="A0A316WZ34"/>
<dbReference type="EMBL" id="PPEI02000002">
    <property type="protein sequence ID" value="PWN66567.1"/>
    <property type="molecule type" value="Genomic_DNA"/>
</dbReference>
<name>A0A316WZ34_9FLAO</name>
<evidence type="ECO:0000256" key="1">
    <source>
        <dbReference type="SAM" id="Phobius"/>
    </source>
</evidence>
<gene>
    <name evidence="2" type="ORF">C1638_009470</name>
</gene>
<keyword evidence="3" id="KW-1185">Reference proteome</keyword>
<evidence type="ECO:0000313" key="2">
    <source>
        <dbReference type="EMBL" id="PWN66567.1"/>
    </source>
</evidence>
<keyword evidence="1" id="KW-0472">Membrane</keyword>
<feature type="transmembrane region" description="Helical" evidence="1">
    <location>
        <begin position="111"/>
        <end position="131"/>
    </location>
</feature>
<dbReference type="OrthoDB" id="795167at2"/>
<evidence type="ECO:0000313" key="3">
    <source>
        <dbReference type="Proteomes" id="UP000236182"/>
    </source>
</evidence>
<accession>A0A316WZ34</accession>
<proteinExistence type="predicted"/>
<dbReference type="RefSeq" id="WP_109620330.1">
    <property type="nucleotide sequence ID" value="NZ_PPEI02000002.1"/>
</dbReference>
<comment type="caution">
    <text evidence="2">The sequence shown here is derived from an EMBL/GenBank/DDBJ whole genome shotgun (WGS) entry which is preliminary data.</text>
</comment>
<organism evidence="2 3">
    <name type="scientific">Chryseobacterium oncorhynchi</name>
    <dbReference type="NCBI Taxonomy" id="741074"/>
    <lineage>
        <taxon>Bacteria</taxon>
        <taxon>Pseudomonadati</taxon>
        <taxon>Bacteroidota</taxon>
        <taxon>Flavobacteriia</taxon>
        <taxon>Flavobacteriales</taxon>
        <taxon>Weeksellaceae</taxon>
        <taxon>Chryseobacterium group</taxon>
        <taxon>Chryseobacterium</taxon>
    </lineage>
</organism>
<reference evidence="2" key="1">
    <citation type="submission" date="2018-04" db="EMBL/GenBank/DDBJ databases">
        <title>Draft Genome Sequences of Chryseobacterium lactis NCTC11390T isolated from milk, Chryseobacterium oncorhynchi 701B-08T from rainbow trout, and Chryseobacterium viscerum 687B-08T from diseased fish.</title>
        <authorList>
            <person name="Jeong J.-J."/>
            <person name="Lee Y.J."/>
            <person name="Pathiraja D."/>
            <person name="Park B."/>
            <person name="Choi I.-G."/>
            <person name="Kim K.D."/>
        </authorList>
    </citation>
    <scope>NUCLEOTIDE SEQUENCE [LARGE SCALE GENOMIC DNA]</scope>
    <source>
        <strain evidence="2">701B-08</strain>
    </source>
</reference>
<keyword evidence="1" id="KW-0812">Transmembrane</keyword>
<keyword evidence="1" id="KW-1133">Transmembrane helix</keyword>
<feature type="transmembrane region" description="Helical" evidence="1">
    <location>
        <begin position="88"/>
        <end position="105"/>
    </location>
</feature>
<protein>
    <submittedName>
        <fullName evidence="2">Uncharacterized protein</fullName>
    </submittedName>
</protein>
<dbReference type="Proteomes" id="UP000236182">
    <property type="component" value="Unassembled WGS sequence"/>
</dbReference>
<sequence>MIFPFSIKYSARLSNNFSIGRNKEALEFIEAFITKKTGVDIVIENDKLTFKSKFFKWGRLNTNILVPIEKGVFNIVDKGEKTILTYEFYMYHLFIAVTIMSVFMATVSQEVWFGIFCFLWSGGMSWLIAIIRHKMMLNEIANKIDNLVNNLK</sequence>